<sequence length="127" mass="13190">MNLRKQIIVTVAAAVLGSGLALGGAANAAGPAAAAPAEQRVAHSCNYYGGTALTKTGQTGSEAVKRIKQVQCLINQNTSYPTWLAEDGQFGQATYNAVRSVQSHAGISVDGEVGSNTWSKLRAGVWW</sequence>
<keyword evidence="4" id="KW-1185">Reference proteome</keyword>
<feature type="signal peptide" evidence="1">
    <location>
        <begin position="1"/>
        <end position="28"/>
    </location>
</feature>
<feature type="chain" id="PRO_5038668463" description="Peptidoglycan binding-like domain-containing protein" evidence="1">
    <location>
        <begin position="29"/>
        <end position="127"/>
    </location>
</feature>
<dbReference type="EMBL" id="BNEE01000006">
    <property type="protein sequence ID" value="GHI84983.1"/>
    <property type="molecule type" value="Genomic_DNA"/>
</dbReference>
<dbReference type="Proteomes" id="UP000600026">
    <property type="component" value="Unassembled WGS sequence"/>
</dbReference>
<comment type="caution">
    <text evidence="3">The sequence shown here is derived from an EMBL/GenBank/DDBJ whole genome shotgun (WGS) entry which is preliminary data.</text>
</comment>
<protein>
    <recommendedName>
        <fullName evidence="2">Peptidoglycan binding-like domain-containing protein</fullName>
    </recommendedName>
</protein>
<evidence type="ECO:0000259" key="2">
    <source>
        <dbReference type="Pfam" id="PF01471"/>
    </source>
</evidence>
<dbReference type="Pfam" id="PF01471">
    <property type="entry name" value="PG_binding_1"/>
    <property type="match status" value="1"/>
</dbReference>
<evidence type="ECO:0000313" key="3">
    <source>
        <dbReference type="EMBL" id="GHI84983.1"/>
    </source>
</evidence>
<dbReference type="AlphaFoldDB" id="A0A919H1I3"/>
<dbReference type="SUPFAM" id="SSF47090">
    <property type="entry name" value="PGBD-like"/>
    <property type="match status" value="1"/>
</dbReference>
<dbReference type="GeneID" id="96807946"/>
<accession>A0A919H1I3</accession>
<feature type="domain" description="Peptidoglycan binding-like" evidence="2">
    <location>
        <begin position="66"/>
        <end position="121"/>
    </location>
</feature>
<dbReference type="OrthoDB" id="9815541at2"/>
<organism evidence="3 4">
    <name type="scientific">Streptomyces xanthophaeus</name>
    <dbReference type="NCBI Taxonomy" id="67385"/>
    <lineage>
        <taxon>Bacteria</taxon>
        <taxon>Bacillati</taxon>
        <taxon>Actinomycetota</taxon>
        <taxon>Actinomycetes</taxon>
        <taxon>Kitasatosporales</taxon>
        <taxon>Streptomycetaceae</taxon>
        <taxon>Streptomyces</taxon>
    </lineage>
</organism>
<dbReference type="Gene3D" id="1.10.101.10">
    <property type="entry name" value="PGBD-like superfamily/PGBD"/>
    <property type="match status" value="1"/>
</dbReference>
<gene>
    <name evidence="3" type="ORF">Sxan_23470</name>
</gene>
<proteinExistence type="predicted"/>
<reference evidence="3" key="1">
    <citation type="submission" date="2020-09" db="EMBL/GenBank/DDBJ databases">
        <title>Whole genome shotgun sequence of Streptomyces xanthophaeus NBRC 12829.</title>
        <authorList>
            <person name="Komaki H."/>
            <person name="Tamura T."/>
        </authorList>
    </citation>
    <scope>NUCLEOTIDE SEQUENCE</scope>
    <source>
        <strain evidence="3">NBRC 12829</strain>
    </source>
</reference>
<evidence type="ECO:0000256" key="1">
    <source>
        <dbReference type="SAM" id="SignalP"/>
    </source>
</evidence>
<keyword evidence="1" id="KW-0732">Signal</keyword>
<name>A0A919H1I3_9ACTN</name>
<dbReference type="InterPro" id="IPR002477">
    <property type="entry name" value="Peptidoglycan-bd-like"/>
</dbReference>
<dbReference type="RefSeq" id="WP_051859331.1">
    <property type="nucleotide sequence ID" value="NZ_BNEE01000006.1"/>
</dbReference>
<dbReference type="InterPro" id="IPR036366">
    <property type="entry name" value="PGBDSf"/>
</dbReference>
<evidence type="ECO:0000313" key="4">
    <source>
        <dbReference type="Proteomes" id="UP000600026"/>
    </source>
</evidence>
<dbReference type="InterPro" id="IPR036365">
    <property type="entry name" value="PGBD-like_sf"/>
</dbReference>